<evidence type="ECO:0000259" key="8">
    <source>
        <dbReference type="Pfam" id="PF02687"/>
    </source>
</evidence>
<keyword evidence="5 7" id="KW-0472">Membrane</keyword>
<dbReference type="GO" id="GO:0005886">
    <property type="term" value="C:plasma membrane"/>
    <property type="evidence" value="ECO:0007669"/>
    <property type="project" value="UniProtKB-SubCell"/>
</dbReference>
<dbReference type="AlphaFoldDB" id="A0A174G0L7"/>
<evidence type="ECO:0000259" key="9">
    <source>
        <dbReference type="Pfam" id="PF12704"/>
    </source>
</evidence>
<evidence type="ECO:0000256" key="6">
    <source>
        <dbReference type="SAM" id="MobiDB-lite"/>
    </source>
</evidence>
<feature type="region of interest" description="Disordered" evidence="6">
    <location>
        <begin position="124"/>
        <end position="148"/>
    </location>
</feature>
<keyword evidence="3 7" id="KW-0812">Transmembrane</keyword>
<evidence type="ECO:0000256" key="3">
    <source>
        <dbReference type="ARBA" id="ARBA00022692"/>
    </source>
</evidence>
<comment type="subcellular location">
    <subcellularLocation>
        <location evidence="1">Cell membrane</location>
        <topology evidence="1">Multi-pass membrane protein</topology>
    </subcellularLocation>
</comment>
<feature type="domain" description="ABC3 transporter permease C-terminal" evidence="8">
    <location>
        <begin position="355"/>
        <end position="433"/>
    </location>
</feature>
<feature type="transmembrane region" description="Helical" evidence="7">
    <location>
        <begin position="399"/>
        <end position="421"/>
    </location>
</feature>
<dbReference type="InterPro" id="IPR025857">
    <property type="entry name" value="MacB_PCD"/>
</dbReference>
<dbReference type="PANTHER" id="PTHR30572:SF9">
    <property type="entry name" value="ABC TRANSPORTER PERMEASE PROTEIN"/>
    <property type="match status" value="1"/>
</dbReference>
<proteinExistence type="predicted"/>
<dbReference type="PROSITE" id="PS51257">
    <property type="entry name" value="PROKAR_LIPOPROTEIN"/>
    <property type="match status" value="1"/>
</dbReference>
<reference evidence="10 11" key="1">
    <citation type="submission" date="2015-09" db="EMBL/GenBank/DDBJ databases">
        <authorList>
            <consortium name="Pathogen Informatics"/>
        </authorList>
    </citation>
    <scope>NUCLEOTIDE SEQUENCE [LARGE SCALE GENOMIC DNA]</scope>
    <source>
        <strain evidence="10 11">2789STDY5834855</strain>
    </source>
</reference>
<evidence type="ECO:0000256" key="4">
    <source>
        <dbReference type="ARBA" id="ARBA00022989"/>
    </source>
</evidence>
<evidence type="ECO:0000256" key="7">
    <source>
        <dbReference type="SAM" id="Phobius"/>
    </source>
</evidence>
<feature type="domain" description="MacB-like periplasmic core" evidence="9">
    <location>
        <begin position="179"/>
        <end position="274"/>
    </location>
</feature>
<dbReference type="PANTHER" id="PTHR30572">
    <property type="entry name" value="MEMBRANE COMPONENT OF TRANSPORTER-RELATED"/>
    <property type="match status" value="1"/>
</dbReference>
<gene>
    <name evidence="10" type="ORF">ERS852470_02683</name>
</gene>
<dbReference type="Pfam" id="PF12704">
    <property type="entry name" value="MacB_PCD"/>
    <property type="match status" value="1"/>
</dbReference>
<dbReference type="Pfam" id="PF02687">
    <property type="entry name" value="FtsX"/>
    <property type="match status" value="1"/>
</dbReference>
<dbReference type="GO" id="GO:0022857">
    <property type="term" value="F:transmembrane transporter activity"/>
    <property type="evidence" value="ECO:0007669"/>
    <property type="project" value="TreeGrafter"/>
</dbReference>
<feature type="transmembrane region" description="Helical" evidence="7">
    <location>
        <begin position="351"/>
        <end position="373"/>
    </location>
</feature>
<dbReference type="InterPro" id="IPR050250">
    <property type="entry name" value="Macrolide_Exporter_MacB"/>
</dbReference>
<name>A0A174G0L7_9CLOT</name>
<evidence type="ECO:0000313" key="11">
    <source>
        <dbReference type="Proteomes" id="UP000095558"/>
    </source>
</evidence>
<evidence type="ECO:0000256" key="2">
    <source>
        <dbReference type="ARBA" id="ARBA00022475"/>
    </source>
</evidence>
<dbReference type="RefSeq" id="WP_055277353.1">
    <property type="nucleotide sequence ID" value="NZ_CYZV01000030.1"/>
</dbReference>
<accession>A0A174G0L7</accession>
<evidence type="ECO:0000313" key="10">
    <source>
        <dbReference type="EMBL" id="CUO55481.1"/>
    </source>
</evidence>
<keyword evidence="2" id="KW-1003">Cell membrane</keyword>
<keyword evidence="4 7" id="KW-1133">Transmembrane helix</keyword>
<dbReference type="OrthoDB" id="9812886at2"/>
<dbReference type="EMBL" id="CYZV01000030">
    <property type="protein sequence ID" value="CUO55481.1"/>
    <property type="molecule type" value="Genomic_DNA"/>
</dbReference>
<feature type="compositionally biased region" description="Polar residues" evidence="6">
    <location>
        <begin position="139"/>
        <end position="148"/>
    </location>
</feature>
<feature type="transmembrane region" description="Helical" evidence="7">
    <location>
        <begin position="487"/>
        <end position="513"/>
    </location>
</feature>
<sequence>MYIIKNAFKSIARNKARNILIGVIVLVIATASCVALSIRQAAETAKEDTLDSLTITAQISYDRSKAMSNMQASGQGGKGNFDISSLAGTTLSLEDYLNYAEAENEGDSYYYTITASLNANDDLLPYGSTTSEDESTTTQPYTGLDQGTSTMRGSGNKFSFMVQGDFSITGYSSYDAMISLFGEDGTYSISDGQMFDEESSDLVCVISDELAMYNELLVGDTITLVNPNNEDETYSLTISGIYTNSASSEGNQTFAMSDPANNIYMSYNALNSIITSSKAIENAETNDSVNETSTALTSQLNFTYTFANSDNYYNFAEKIYDYGLSTDYIVSSTDLSAYENSLTPLNTLSTMAGWFFLIVLAIGGIILVVFNIFNLRERKYEIGVLTAIGMKKHKVATQFITELFAVTLIAIVIGTSIGSAISVPVTNSLLANQIESAEASFNAINENFGFSKDTNVNVGSNKMPGSRPGTTSISYIDSISSATNLTVVLQLIAVGILLTIISGLAALISIMRYEPLKILSSRS</sequence>
<dbReference type="InterPro" id="IPR003838">
    <property type="entry name" value="ABC3_permease_C"/>
</dbReference>
<evidence type="ECO:0000256" key="1">
    <source>
        <dbReference type="ARBA" id="ARBA00004651"/>
    </source>
</evidence>
<evidence type="ECO:0000256" key="5">
    <source>
        <dbReference type="ARBA" id="ARBA00023136"/>
    </source>
</evidence>
<protein>
    <submittedName>
        <fullName evidence="10">ABC transporter permease</fullName>
    </submittedName>
</protein>
<organism evidence="10 11">
    <name type="scientific">Clostridium disporicum</name>
    <dbReference type="NCBI Taxonomy" id="84024"/>
    <lineage>
        <taxon>Bacteria</taxon>
        <taxon>Bacillati</taxon>
        <taxon>Bacillota</taxon>
        <taxon>Clostridia</taxon>
        <taxon>Eubacteriales</taxon>
        <taxon>Clostridiaceae</taxon>
        <taxon>Clostridium</taxon>
    </lineage>
</organism>
<dbReference type="Proteomes" id="UP000095558">
    <property type="component" value="Unassembled WGS sequence"/>
</dbReference>